<evidence type="ECO:0000259" key="2">
    <source>
        <dbReference type="Pfam" id="PF03703"/>
    </source>
</evidence>
<dbReference type="PANTHER" id="PTHR34473">
    <property type="entry name" value="UPF0699 TRANSMEMBRANE PROTEIN YDBS"/>
    <property type="match status" value="1"/>
</dbReference>
<dbReference type="PANTHER" id="PTHR34473:SF2">
    <property type="entry name" value="UPF0699 TRANSMEMBRANE PROTEIN YDBT"/>
    <property type="match status" value="1"/>
</dbReference>
<dbReference type="RefSeq" id="WP_229731921.1">
    <property type="nucleotide sequence ID" value="NZ_BMGM01000013.1"/>
</dbReference>
<feature type="transmembrane region" description="Helical" evidence="1">
    <location>
        <begin position="65"/>
        <end position="83"/>
    </location>
</feature>
<dbReference type="Pfam" id="PF03703">
    <property type="entry name" value="bPH_2"/>
    <property type="match status" value="1"/>
</dbReference>
<accession>A0ABQ1SMZ1</accession>
<dbReference type="InterPro" id="IPR005182">
    <property type="entry name" value="YdbS-like_PH"/>
</dbReference>
<keyword evidence="1" id="KW-0812">Transmembrane</keyword>
<comment type="caution">
    <text evidence="3">The sequence shown here is derived from an EMBL/GenBank/DDBJ whole genome shotgun (WGS) entry which is preliminary data.</text>
</comment>
<dbReference type="EMBL" id="BMGM01000013">
    <property type="protein sequence ID" value="GGE43969.1"/>
    <property type="molecule type" value="Genomic_DNA"/>
</dbReference>
<reference evidence="4" key="1">
    <citation type="journal article" date="2019" name="Int. J. Syst. Evol. Microbiol.">
        <title>The Global Catalogue of Microorganisms (GCM) 10K type strain sequencing project: providing services to taxonomists for standard genome sequencing and annotation.</title>
        <authorList>
            <consortium name="The Broad Institute Genomics Platform"/>
            <consortium name="The Broad Institute Genome Sequencing Center for Infectious Disease"/>
            <person name="Wu L."/>
            <person name="Ma J."/>
        </authorList>
    </citation>
    <scope>NUCLEOTIDE SEQUENCE [LARGE SCALE GENOMIC DNA]</scope>
    <source>
        <strain evidence="4">CGMCC 1.12931</strain>
    </source>
</reference>
<organism evidence="3 4">
    <name type="scientific">Psychroflexus planctonicus</name>
    <dbReference type="NCBI Taxonomy" id="1526575"/>
    <lineage>
        <taxon>Bacteria</taxon>
        <taxon>Pseudomonadati</taxon>
        <taxon>Bacteroidota</taxon>
        <taxon>Flavobacteriia</taxon>
        <taxon>Flavobacteriales</taxon>
        <taxon>Flavobacteriaceae</taxon>
        <taxon>Psychroflexus</taxon>
    </lineage>
</organism>
<evidence type="ECO:0000313" key="4">
    <source>
        <dbReference type="Proteomes" id="UP000599179"/>
    </source>
</evidence>
<evidence type="ECO:0000313" key="3">
    <source>
        <dbReference type="EMBL" id="GGE43969.1"/>
    </source>
</evidence>
<dbReference type="Proteomes" id="UP000599179">
    <property type="component" value="Unassembled WGS sequence"/>
</dbReference>
<feature type="transmembrane region" description="Helical" evidence="1">
    <location>
        <begin position="35"/>
        <end position="59"/>
    </location>
</feature>
<keyword evidence="1" id="KW-0472">Membrane</keyword>
<sequence>MNNKSIEFSNLSISVDELPDFKDAKLEPIAKKYQILLWLNLVLLSLFFAGLISGLYYFIEDFPRIILKIAAIVFSLIIVFSAIEIGKGFPKRKFGIRELDIIFQKGFFFFKETVIPFKRIQHVEIKQGPVLRLLNLYSLKLYTAGASTGDLVISGLHLNVAEKLKAKVLQVTEDEDE</sequence>
<evidence type="ECO:0000256" key="1">
    <source>
        <dbReference type="SAM" id="Phobius"/>
    </source>
</evidence>
<gene>
    <name evidence="3" type="ORF">GCM10010832_24980</name>
</gene>
<keyword evidence="1" id="KW-1133">Transmembrane helix</keyword>
<name>A0ABQ1SMZ1_9FLAO</name>
<protein>
    <recommendedName>
        <fullName evidence="2">YdbS-like PH domain-containing protein</fullName>
    </recommendedName>
</protein>
<proteinExistence type="predicted"/>
<feature type="domain" description="YdbS-like PH" evidence="2">
    <location>
        <begin position="94"/>
        <end position="166"/>
    </location>
</feature>
<keyword evidence="4" id="KW-1185">Reference proteome</keyword>